<dbReference type="PROSITE" id="PS00605">
    <property type="entry name" value="ATPASE_C"/>
    <property type="match status" value="1"/>
</dbReference>
<keyword evidence="9" id="KW-0446">Lipid-binding</keyword>
<dbReference type="InterPro" id="IPR002379">
    <property type="entry name" value="ATPase_proteolipid_c-like_dom"/>
</dbReference>
<keyword evidence="7 13" id="KW-1133">Transmembrane helix</keyword>
<keyword evidence="4" id="KW-0138">CF(0)</keyword>
<evidence type="ECO:0000256" key="13">
    <source>
        <dbReference type="SAM" id="Phobius"/>
    </source>
</evidence>
<feature type="transmembrane region" description="Helical" evidence="13">
    <location>
        <begin position="48"/>
        <end position="70"/>
    </location>
</feature>
<evidence type="ECO:0000256" key="9">
    <source>
        <dbReference type="ARBA" id="ARBA00023121"/>
    </source>
</evidence>
<dbReference type="SUPFAM" id="SSF81333">
    <property type="entry name" value="F1F0 ATP synthase subunit C"/>
    <property type="match status" value="1"/>
</dbReference>
<comment type="similarity">
    <text evidence="2">Belongs to the ATPase C chain family.</text>
</comment>
<keyword evidence="16" id="KW-1185">Reference proteome</keyword>
<dbReference type="GO" id="GO:0033177">
    <property type="term" value="C:proton-transporting two-sector ATPase complex, proton-transporting domain"/>
    <property type="evidence" value="ECO:0007669"/>
    <property type="project" value="InterPro"/>
</dbReference>
<evidence type="ECO:0000256" key="12">
    <source>
        <dbReference type="ARBA" id="ARBA00032887"/>
    </source>
</evidence>
<dbReference type="InterPro" id="IPR020537">
    <property type="entry name" value="ATP_synth_F0_csu_DDCD_BS"/>
</dbReference>
<dbReference type="GO" id="GO:0015078">
    <property type="term" value="F:proton transmembrane transporter activity"/>
    <property type="evidence" value="ECO:0007669"/>
    <property type="project" value="InterPro"/>
</dbReference>
<accession>B4D6F4</accession>
<evidence type="ECO:0000259" key="14">
    <source>
        <dbReference type="Pfam" id="PF00137"/>
    </source>
</evidence>
<dbReference type="GO" id="GO:0015986">
    <property type="term" value="P:proton motive force-driven ATP synthesis"/>
    <property type="evidence" value="ECO:0007669"/>
    <property type="project" value="InterPro"/>
</dbReference>
<comment type="caution">
    <text evidence="15">The sequence shown here is derived from an EMBL/GenBank/DDBJ whole genome shotgun (WGS) entry which is preliminary data.</text>
</comment>
<evidence type="ECO:0000256" key="4">
    <source>
        <dbReference type="ARBA" id="ARBA00022547"/>
    </source>
</evidence>
<dbReference type="CDD" id="cd18121">
    <property type="entry name" value="ATP-synt_Fo_c"/>
    <property type="match status" value="1"/>
</dbReference>
<evidence type="ECO:0000313" key="15">
    <source>
        <dbReference type="EMBL" id="EDY18063.1"/>
    </source>
</evidence>
<dbReference type="AlphaFoldDB" id="B4D6F4"/>
<proteinExistence type="inferred from homology"/>
<keyword evidence="5 13" id="KW-0812">Transmembrane</keyword>
<evidence type="ECO:0000256" key="1">
    <source>
        <dbReference type="ARBA" id="ARBA00004141"/>
    </source>
</evidence>
<protein>
    <recommendedName>
        <fullName evidence="11">ATP synthase F(0) sector subunit c</fullName>
    </recommendedName>
    <alternativeName>
        <fullName evidence="12">F-type ATPase subunit c</fullName>
    </alternativeName>
</protein>
<evidence type="ECO:0000256" key="3">
    <source>
        <dbReference type="ARBA" id="ARBA00022448"/>
    </source>
</evidence>
<sequence>MNIATILAEMSGSIHVGLAALGAAVGVGLIGMGASSAVGRNPGAATPILVQAILSTAFAEGIVFFAIYLVQK</sequence>
<dbReference type="InterPro" id="IPR038662">
    <property type="entry name" value="ATP_synth_F0_csu_sf"/>
</dbReference>
<dbReference type="InterPro" id="IPR035921">
    <property type="entry name" value="F/V-ATP_Csub_sf"/>
</dbReference>
<dbReference type="GO" id="GO:0008289">
    <property type="term" value="F:lipid binding"/>
    <property type="evidence" value="ECO:0007669"/>
    <property type="project" value="UniProtKB-KW"/>
</dbReference>
<evidence type="ECO:0000256" key="7">
    <source>
        <dbReference type="ARBA" id="ARBA00022989"/>
    </source>
</evidence>
<evidence type="ECO:0000256" key="10">
    <source>
        <dbReference type="ARBA" id="ARBA00023136"/>
    </source>
</evidence>
<dbReference type="Proteomes" id="UP000005824">
    <property type="component" value="Unassembled WGS sequence"/>
</dbReference>
<comment type="subcellular location">
    <subcellularLocation>
        <location evidence="1">Membrane</location>
        <topology evidence="1">Multi-pass membrane protein</topology>
    </subcellularLocation>
</comment>
<feature type="domain" description="V-ATPase proteolipid subunit C-like" evidence="14">
    <location>
        <begin position="14"/>
        <end position="67"/>
    </location>
</feature>
<dbReference type="EMBL" id="ABVL01000015">
    <property type="protein sequence ID" value="EDY18063.1"/>
    <property type="molecule type" value="Genomic_DNA"/>
</dbReference>
<evidence type="ECO:0000256" key="6">
    <source>
        <dbReference type="ARBA" id="ARBA00022781"/>
    </source>
</evidence>
<feature type="transmembrane region" description="Helical" evidence="13">
    <location>
        <begin position="12"/>
        <end position="36"/>
    </location>
</feature>
<keyword evidence="6" id="KW-0375">Hydrogen ion transport</keyword>
<dbReference type="GO" id="GO:0045259">
    <property type="term" value="C:proton-transporting ATP synthase complex"/>
    <property type="evidence" value="ECO:0007669"/>
    <property type="project" value="UniProtKB-KW"/>
</dbReference>
<dbReference type="Pfam" id="PF00137">
    <property type="entry name" value="ATP-synt_C"/>
    <property type="match status" value="1"/>
</dbReference>
<dbReference type="InterPro" id="IPR000454">
    <property type="entry name" value="ATP_synth_F0_csu"/>
</dbReference>
<dbReference type="RefSeq" id="WP_006981816.1">
    <property type="nucleotide sequence ID" value="NZ_ABVL01000015.1"/>
</dbReference>
<evidence type="ECO:0000256" key="8">
    <source>
        <dbReference type="ARBA" id="ARBA00023065"/>
    </source>
</evidence>
<evidence type="ECO:0000313" key="16">
    <source>
        <dbReference type="Proteomes" id="UP000005824"/>
    </source>
</evidence>
<dbReference type="STRING" id="497964.CfE428DRAFT_4494"/>
<evidence type="ECO:0000256" key="11">
    <source>
        <dbReference type="ARBA" id="ARBA00032200"/>
    </source>
</evidence>
<evidence type="ECO:0000256" key="2">
    <source>
        <dbReference type="ARBA" id="ARBA00006704"/>
    </source>
</evidence>
<gene>
    <name evidence="15" type="ORF">CfE428DRAFT_4494</name>
</gene>
<keyword evidence="8" id="KW-0406">Ion transport</keyword>
<dbReference type="Gene3D" id="1.20.20.10">
    <property type="entry name" value="F1F0 ATP synthase subunit C"/>
    <property type="match status" value="1"/>
</dbReference>
<name>B4D6F4_9BACT</name>
<evidence type="ECO:0000256" key="5">
    <source>
        <dbReference type="ARBA" id="ARBA00022692"/>
    </source>
</evidence>
<dbReference type="eggNOG" id="ENOG5033EZT">
    <property type="taxonomic scope" value="Bacteria"/>
</dbReference>
<keyword evidence="3" id="KW-0813">Transport</keyword>
<organism evidence="15 16">
    <name type="scientific">Chthoniobacter flavus Ellin428</name>
    <dbReference type="NCBI Taxonomy" id="497964"/>
    <lineage>
        <taxon>Bacteria</taxon>
        <taxon>Pseudomonadati</taxon>
        <taxon>Verrucomicrobiota</taxon>
        <taxon>Spartobacteria</taxon>
        <taxon>Chthoniobacterales</taxon>
        <taxon>Chthoniobacteraceae</taxon>
        <taxon>Chthoniobacter</taxon>
    </lineage>
</organism>
<keyword evidence="10 13" id="KW-0472">Membrane</keyword>
<dbReference type="InParanoid" id="B4D6F4"/>
<dbReference type="PRINTS" id="PR00124">
    <property type="entry name" value="ATPASEC"/>
</dbReference>
<reference evidence="15 16" key="1">
    <citation type="journal article" date="2011" name="J. Bacteriol.">
        <title>Genome sequence of Chthoniobacter flavus Ellin428, an aerobic heterotrophic soil bacterium.</title>
        <authorList>
            <person name="Kant R."/>
            <person name="van Passel M.W."/>
            <person name="Palva A."/>
            <person name="Lucas S."/>
            <person name="Lapidus A."/>
            <person name="Glavina Del Rio T."/>
            <person name="Dalin E."/>
            <person name="Tice H."/>
            <person name="Bruce D."/>
            <person name="Goodwin L."/>
            <person name="Pitluck S."/>
            <person name="Larimer F.W."/>
            <person name="Land M.L."/>
            <person name="Hauser L."/>
            <person name="Sangwan P."/>
            <person name="de Vos W.M."/>
            <person name="Janssen P.H."/>
            <person name="Smidt H."/>
        </authorList>
    </citation>
    <scope>NUCLEOTIDE SEQUENCE [LARGE SCALE GENOMIC DNA]</scope>
    <source>
        <strain evidence="15 16">Ellin428</strain>
    </source>
</reference>